<sequence length="288" mass="34496">MENLKVIHDLREQSHALLNQLYETQRMIGSNLIYSINQSKKKQHEEELEKNKIKKKKISLKTRSTNTSPIKKTTSKSLEEEELKKKNFDLEKKLLDINNIEKLKKELNLKKIKDNLIFREENFFRELQNFRVLYPDLFFRDDDLDTSSYKPIKKNFPIPTEKNNDQKRISEDENNYYSGFFRVNERLFCEKSTDFLHLFDFDLFNLEEKKKNSFLNFKKDEIDFEDYGVKVSIPTKHLVKLKEKNLKPFTRLTYNPKYSVFIGDHLYKGSESFIPDLDTVSLSVEIKH</sequence>
<organism evidence="1 2">
    <name type="scientific">Clydaea vesicula</name>
    <dbReference type="NCBI Taxonomy" id="447962"/>
    <lineage>
        <taxon>Eukaryota</taxon>
        <taxon>Fungi</taxon>
        <taxon>Fungi incertae sedis</taxon>
        <taxon>Chytridiomycota</taxon>
        <taxon>Chytridiomycota incertae sedis</taxon>
        <taxon>Chytridiomycetes</taxon>
        <taxon>Lobulomycetales</taxon>
        <taxon>Lobulomycetaceae</taxon>
        <taxon>Clydaea</taxon>
    </lineage>
</organism>
<reference evidence="1" key="1">
    <citation type="submission" date="2020-05" db="EMBL/GenBank/DDBJ databases">
        <title>Phylogenomic resolution of chytrid fungi.</title>
        <authorList>
            <person name="Stajich J.E."/>
            <person name="Amses K."/>
            <person name="Simmons R."/>
            <person name="Seto K."/>
            <person name="Myers J."/>
            <person name="Bonds A."/>
            <person name="Quandt C.A."/>
            <person name="Barry K."/>
            <person name="Liu P."/>
            <person name="Grigoriev I."/>
            <person name="Longcore J.E."/>
            <person name="James T.Y."/>
        </authorList>
    </citation>
    <scope>NUCLEOTIDE SEQUENCE</scope>
    <source>
        <strain evidence="1">JEL0476</strain>
    </source>
</reference>
<dbReference type="EMBL" id="JADGJW010000677">
    <property type="protein sequence ID" value="KAJ3213771.1"/>
    <property type="molecule type" value="Genomic_DNA"/>
</dbReference>
<keyword evidence="2" id="KW-1185">Reference proteome</keyword>
<dbReference type="Proteomes" id="UP001211065">
    <property type="component" value="Unassembled WGS sequence"/>
</dbReference>
<protein>
    <submittedName>
        <fullName evidence="1">Uncharacterized protein</fullName>
    </submittedName>
</protein>
<dbReference type="AlphaFoldDB" id="A0AAD5TX50"/>
<proteinExistence type="predicted"/>
<evidence type="ECO:0000313" key="2">
    <source>
        <dbReference type="Proteomes" id="UP001211065"/>
    </source>
</evidence>
<gene>
    <name evidence="1" type="ORF">HK099_007188</name>
</gene>
<evidence type="ECO:0000313" key="1">
    <source>
        <dbReference type="EMBL" id="KAJ3213771.1"/>
    </source>
</evidence>
<comment type="caution">
    <text evidence="1">The sequence shown here is derived from an EMBL/GenBank/DDBJ whole genome shotgun (WGS) entry which is preliminary data.</text>
</comment>
<accession>A0AAD5TX50</accession>
<name>A0AAD5TX50_9FUNG</name>